<dbReference type="Proteomes" id="UP000199558">
    <property type="component" value="Unassembled WGS sequence"/>
</dbReference>
<accession>A0A1A9B3Y7</accession>
<dbReference type="EMBL" id="FLRH01000003">
    <property type="protein sequence ID" value="SBT64205.1"/>
    <property type="molecule type" value="Genomic_DNA"/>
</dbReference>
<dbReference type="RefSeq" id="WP_091569645.1">
    <property type="nucleotide sequence ID" value="NZ_FLRH01000003.1"/>
</dbReference>
<keyword evidence="1" id="KW-1133">Transmembrane helix</keyword>
<keyword evidence="1" id="KW-0812">Transmembrane</keyword>
<dbReference type="AlphaFoldDB" id="A0A1A9B3Y7"/>
<protein>
    <submittedName>
        <fullName evidence="2">Uncharacterized protein</fullName>
    </submittedName>
</protein>
<dbReference type="STRING" id="946078.GA0070622_1175"/>
<evidence type="ECO:0000313" key="3">
    <source>
        <dbReference type="Proteomes" id="UP000199558"/>
    </source>
</evidence>
<evidence type="ECO:0000256" key="1">
    <source>
        <dbReference type="SAM" id="Phobius"/>
    </source>
</evidence>
<keyword evidence="1" id="KW-0472">Membrane</keyword>
<sequence length="60" mass="6027">MRVARYAKTIVAATVAGGVALTVAMGDDVLTATEGITVALAVLGALGVYVVPNAKDPLDR</sequence>
<gene>
    <name evidence="2" type="ORF">GA0070622_1175</name>
</gene>
<feature type="transmembrane region" description="Helical" evidence="1">
    <location>
        <begin position="36"/>
        <end position="54"/>
    </location>
</feature>
<organism evidence="2 3">
    <name type="scientific">Micromonospora sediminicola</name>
    <dbReference type="NCBI Taxonomy" id="946078"/>
    <lineage>
        <taxon>Bacteria</taxon>
        <taxon>Bacillati</taxon>
        <taxon>Actinomycetota</taxon>
        <taxon>Actinomycetes</taxon>
        <taxon>Micromonosporales</taxon>
        <taxon>Micromonosporaceae</taxon>
        <taxon>Micromonospora</taxon>
    </lineage>
</organism>
<evidence type="ECO:0000313" key="2">
    <source>
        <dbReference type="EMBL" id="SBT64205.1"/>
    </source>
</evidence>
<proteinExistence type="predicted"/>
<reference evidence="3" key="1">
    <citation type="submission" date="2016-06" db="EMBL/GenBank/DDBJ databases">
        <authorList>
            <person name="Varghese N."/>
            <person name="Submissions Spin"/>
        </authorList>
    </citation>
    <scope>NUCLEOTIDE SEQUENCE [LARGE SCALE GENOMIC DNA]</scope>
    <source>
        <strain evidence="3">DSM 45794</strain>
    </source>
</reference>
<keyword evidence="3" id="KW-1185">Reference proteome</keyword>
<name>A0A1A9B3Y7_9ACTN</name>